<feature type="compositionally biased region" description="Pro residues" evidence="1">
    <location>
        <begin position="800"/>
        <end position="812"/>
    </location>
</feature>
<feature type="compositionally biased region" description="Basic and acidic residues" evidence="1">
    <location>
        <begin position="572"/>
        <end position="594"/>
    </location>
</feature>
<protein>
    <submittedName>
        <fullName evidence="3">Uncharacterized protein</fullName>
    </submittedName>
</protein>
<organism evidence="3">
    <name type="scientific">Chromera velia CCMP2878</name>
    <dbReference type="NCBI Taxonomy" id="1169474"/>
    <lineage>
        <taxon>Eukaryota</taxon>
        <taxon>Sar</taxon>
        <taxon>Alveolata</taxon>
        <taxon>Colpodellida</taxon>
        <taxon>Chromeraceae</taxon>
        <taxon>Chromera</taxon>
    </lineage>
</organism>
<dbReference type="VEuPathDB" id="CryptoDB:Cvel_12404"/>
<feature type="region of interest" description="Disordered" evidence="1">
    <location>
        <begin position="1254"/>
        <end position="1336"/>
    </location>
</feature>
<keyword evidence="2" id="KW-1133">Transmembrane helix</keyword>
<feature type="compositionally biased region" description="Basic and acidic residues" evidence="1">
    <location>
        <begin position="959"/>
        <end position="972"/>
    </location>
</feature>
<feature type="region of interest" description="Disordered" evidence="1">
    <location>
        <begin position="736"/>
        <end position="756"/>
    </location>
</feature>
<feature type="region of interest" description="Disordered" evidence="1">
    <location>
        <begin position="771"/>
        <end position="866"/>
    </location>
</feature>
<feature type="compositionally biased region" description="Low complexity" evidence="1">
    <location>
        <begin position="495"/>
        <end position="507"/>
    </location>
</feature>
<feature type="compositionally biased region" description="Polar residues" evidence="1">
    <location>
        <begin position="479"/>
        <end position="488"/>
    </location>
</feature>
<feature type="compositionally biased region" description="Polar residues" evidence="1">
    <location>
        <begin position="150"/>
        <end position="183"/>
    </location>
</feature>
<feature type="compositionally biased region" description="Polar residues" evidence="1">
    <location>
        <begin position="1938"/>
        <end position="1956"/>
    </location>
</feature>
<proteinExistence type="predicted"/>
<feature type="compositionally biased region" description="Pro residues" evidence="1">
    <location>
        <begin position="825"/>
        <end position="834"/>
    </location>
</feature>
<feature type="region of interest" description="Disordered" evidence="1">
    <location>
        <begin position="295"/>
        <end position="413"/>
    </location>
</feature>
<feature type="compositionally biased region" description="Polar residues" evidence="1">
    <location>
        <begin position="217"/>
        <end position="229"/>
    </location>
</feature>
<feature type="transmembrane region" description="Helical" evidence="2">
    <location>
        <begin position="1766"/>
        <end position="1788"/>
    </location>
</feature>
<feature type="transmembrane region" description="Helical" evidence="2">
    <location>
        <begin position="1671"/>
        <end position="1690"/>
    </location>
</feature>
<name>A0A0G4IA00_9ALVE</name>
<feature type="region of interest" description="Disordered" evidence="1">
    <location>
        <begin position="1932"/>
        <end position="1966"/>
    </location>
</feature>
<evidence type="ECO:0000256" key="1">
    <source>
        <dbReference type="SAM" id="MobiDB-lite"/>
    </source>
</evidence>
<accession>A0A0G4IA00</accession>
<feature type="compositionally biased region" description="Low complexity" evidence="1">
    <location>
        <begin position="318"/>
        <end position="328"/>
    </location>
</feature>
<feature type="region of interest" description="Disordered" evidence="1">
    <location>
        <begin position="1357"/>
        <end position="1392"/>
    </location>
</feature>
<feature type="compositionally biased region" description="Basic and acidic residues" evidence="1">
    <location>
        <begin position="614"/>
        <end position="659"/>
    </location>
</feature>
<gene>
    <name evidence="3" type="ORF">Cvel_12404</name>
</gene>
<dbReference type="InterPro" id="IPR044399">
    <property type="entry name" value="Mb-like_M"/>
</dbReference>
<feature type="compositionally biased region" description="Pro residues" evidence="1">
    <location>
        <begin position="191"/>
        <end position="200"/>
    </location>
</feature>
<feature type="region of interest" description="Disordered" evidence="1">
    <location>
        <begin position="888"/>
        <end position="996"/>
    </location>
</feature>
<feature type="compositionally biased region" description="Low complexity" evidence="1">
    <location>
        <begin position="53"/>
        <end position="64"/>
    </location>
</feature>
<feature type="compositionally biased region" description="Basic and acidic residues" evidence="1">
    <location>
        <begin position="940"/>
        <end position="952"/>
    </location>
</feature>
<evidence type="ECO:0000256" key="2">
    <source>
        <dbReference type="SAM" id="Phobius"/>
    </source>
</evidence>
<feature type="compositionally biased region" description="Polar residues" evidence="1">
    <location>
        <begin position="1257"/>
        <end position="1280"/>
    </location>
</feature>
<feature type="compositionally biased region" description="Polar residues" evidence="1">
    <location>
        <begin position="304"/>
        <end position="317"/>
    </location>
</feature>
<feature type="compositionally biased region" description="Polar residues" evidence="1">
    <location>
        <begin position="357"/>
        <end position="367"/>
    </location>
</feature>
<feature type="compositionally biased region" description="Basic and acidic residues" evidence="1">
    <location>
        <begin position="1"/>
        <end position="19"/>
    </location>
</feature>
<dbReference type="GO" id="GO:0019825">
    <property type="term" value="F:oxygen binding"/>
    <property type="evidence" value="ECO:0007669"/>
    <property type="project" value="InterPro"/>
</dbReference>
<feature type="region of interest" description="Disordered" evidence="1">
    <location>
        <begin position="427"/>
        <end position="698"/>
    </location>
</feature>
<feature type="compositionally biased region" description="Polar residues" evidence="1">
    <location>
        <begin position="771"/>
        <end position="785"/>
    </location>
</feature>
<dbReference type="GO" id="GO:0020037">
    <property type="term" value="F:heme binding"/>
    <property type="evidence" value="ECO:0007669"/>
    <property type="project" value="InterPro"/>
</dbReference>
<dbReference type="SUPFAM" id="SSF46458">
    <property type="entry name" value="Globin-like"/>
    <property type="match status" value="1"/>
</dbReference>
<dbReference type="EMBL" id="CDMZ01005745">
    <property type="protein sequence ID" value="CEM53986.1"/>
    <property type="molecule type" value="Genomic_DNA"/>
</dbReference>
<dbReference type="InterPro" id="IPR009050">
    <property type="entry name" value="Globin-like_sf"/>
</dbReference>
<keyword evidence="2" id="KW-0812">Transmembrane</keyword>
<feature type="compositionally biased region" description="Low complexity" evidence="1">
    <location>
        <begin position="813"/>
        <end position="824"/>
    </location>
</feature>
<dbReference type="InterPro" id="IPR012292">
    <property type="entry name" value="Globin/Proto"/>
</dbReference>
<dbReference type="Gene3D" id="1.10.490.10">
    <property type="entry name" value="Globins"/>
    <property type="match status" value="1"/>
</dbReference>
<keyword evidence="2" id="KW-0472">Membrane</keyword>
<feature type="region of interest" description="Disordered" evidence="1">
    <location>
        <begin position="88"/>
        <end position="239"/>
    </location>
</feature>
<feature type="compositionally biased region" description="Basic and acidic residues" evidence="1">
    <location>
        <begin position="26"/>
        <end position="42"/>
    </location>
</feature>
<feature type="compositionally biased region" description="Low complexity" evidence="1">
    <location>
        <begin position="1319"/>
        <end position="1330"/>
    </location>
</feature>
<feature type="transmembrane region" description="Helical" evidence="2">
    <location>
        <begin position="1702"/>
        <end position="1725"/>
    </location>
</feature>
<evidence type="ECO:0000313" key="3">
    <source>
        <dbReference type="EMBL" id="CEM53986.1"/>
    </source>
</evidence>
<reference evidence="3" key="1">
    <citation type="submission" date="2014-11" db="EMBL/GenBank/DDBJ databases">
        <authorList>
            <person name="Otto D Thomas"/>
            <person name="Naeem Raeece"/>
        </authorList>
    </citation>
    <scope>NUCLEOTIDE SEQUENCE</scope>
</reference>
<dbReference type="CDD" id="cd01040">
    <property type="entry name" value="Mb-like"/>
    <property type="match status" value="1"/>
</dbReference>
<feature type="region of interest" description="Disordered" evidence="1">
    <location>
        <begin position="1"/>
        <end position="74"/>
    </location>
</feature>
<sequence length="1966" mass="214860">MRLRSRSPERQKSPTSERPHRPRKSVQWDEEKITKEREELKAFRLNKKRKSSKSSPSGSAASGSKADDASPVSPHAAASTYFILSFPDRTIPDTATPSSPSLGGPSMEIDAESSDHFTRRARRHSMGEFRRIAAPLDEAEGEEGGGTDGNHLNVSSLLRSMSPQRTSSPFINQTRRSSGNVRSPTWHVSPSPIPVTPPPLAGTLGQSNPDLHISREATPSKSEDTSNNPIPIPKSADTPQALKGILKQWSPRGSPFTDFSRKISPHLISPAVERRHIMAQERRQMRMNTMEKLIAGRQMGGSPDKQTNVRRQMRLNTLEQLLSSQQLEGTNQEEGDAPSGPPSASASRQASPRRHLSGTSLLKTLNASDRLATANLPSASSPAKQKKEEGRPVSTPKAANKKEKPKAAPLNDGVVILPDIEPLIEEPTPIYRNANEPPPSAATPTTPIVLTAPPAPITERPVLHSTPLPMPKEAAGMEKTSQASSSSRTVRESAKTSAASASSSKTKGGFRRIASPTVPPPARQKKKETATRGREDEEDDTDAQQKSRFTNVARAVLPSQLVGVDGGTQNGGEKEKNRKRDTQAKPRERDDSRGPRNLPSNLSPQLHAPPGAHTKQEDPRSDEEEKPRGKVQTEEKRGGGKGKEEETEKEKENEKRESESPVDGPVVVIQEPASGDGEEDSYESSAGRQMGGSISSDTALSVPVNHAFGYADIDLPASRSIAHLLGNLSQEWTVFGPLGDEDSEAPPDDQPRATPLGIAVPLNHAFGYSDLTLSHPSRRSSQPFRTHSDSEMPPDDIPAVAPPHATPPPPSSLGPLGSTVYRSAPPSPSNPPPATASTAADWLLPPPPVSQQNEVFGPSAGSGRVPLPYEAEEAQPFLRMATRKTTFAGITSADGSSEAPRKDRVGRPPLLGSNAVRQSSAMPKRNNFRKPTLDSSLVRLEIERQTSGRKETPPCLTPVKERSLTPPGREKSLPSSTSVEDHLKRRRSSRRGSMMELDKVARQFQRQASQRLTSDGSTRTQAEKQQAALARLISESLNPTNAEALGELAVVWESSAQSSGGNKGEPAIQLSEESMASILVSDDYLRLSNAAMDALEQAFGELVTKEAFISKLAGNLSQRAVEERQKNLVLTEEDGGLEGDRLKLVRNDRVFMLLAADLIDMLDTLLAAVSNRERLNGRTWSLGLRLQNSFHRFGAIPDIEKTAIVCIVTLHQVSTDSWKVLEAAVAEDYLLAAKTKAEDGTAFFADFAGADLDFDNPQPSEAPSPSNMSDDQSHGNYSTYSVEKQESSSVSKDEDDSPATGAFKRQMSLRQVASKFHRSMSMASEGSAASDGRSVSGKREIKNIDLDELDRLTEALEHADDDGKSDVASSRGSSGDKKESEGGSAENSRDGITIPQRGSVLMLKKLATAIRRLSKAGSEAAFLAGKVFQKIITKAPSFRKLFVRPDEAYTKHFSVFLEQCLDYAQRPRCFWQEHNDLAVKHIIFGVGHNDITMMGRMIVEALQDIGGEGWAEDYAETWQKFWTEISRSLRDFTAEGAHPVARAIIMNDPELLEAALAEQDRSRRSNTACSILLNGKPASPLKWALSEGKLRLAEILLKDVLAIRADANNIYFGIDTLWESHPDLVALVCKTAPELLTVLLNGHIWASERIMNGKRKAEAQELRLSSNLEKLSALAGLMLWLLTNESLLAFEGIAALQTAVTLFVVEIFQLLLFVLIVCLAFASAVDMASSVDPLPEFLNFMRTTQTLWTLTLKIWFPDWEQRHLNLLWHFAFLFMSLMGVVFLLKLLIAHLSIFYSRSLNQMEGLSKIARAEMVLQAEAQLSVRRMNRITKNLNFKRRMFFDSEAQKAPNGALSMEVDTSFRLPPCGVKGRVADRMLMFEGDAEPHLPWPANQQANTVGGFASSTAQRELRNLLKLTSFQIERLQNYLPNYQGGVSRDVSTSQSKVSSLGPSSGESQDLHGTGGTR</sequence>